<evidence type="ECO:0000256" key="4">
    <source>
        <dbReference type="PROSITE-ProRule" id="PRU01343"/>
    </source>
</evidence>
<dbReference type="FunFam" id="2.60.120.590:FF:000010">
    <property type="entry name" value="GRF zinc finger domain protein"/>
    <property type="match status" value="1"/>
</dbReference>
<keyword evidence="3" id="KW-0862">Zinc</keyword>
<dbReference type="Proteomes" id="UP000247810">
    <property type="component" value="Unassembled WGS sequence"/>
</dbReference>
<evidence type="ECO:0000313" key="9">
    <source>
        <dbReference type="EMBL" id="PYH96703.1"/>
    </source>
</evidence>
<feature type="region of interest" description="Disordered" evidence="5">
    <location>
        <begin position="1"/>
        <end position="25"/>
    </location>
</feature>
<dbReference type="PROSITE" id="PS51999">
    <property type="entry name" value="ZF_GRF"/>
    <property type="match status" value="1"/>
</dbReference>
<feature type="compositionally biased region" description="Polar residues" evidence="5">
    <location>
        <begin position="315"/>
        <end position="328"/>
    </location>
</feature>
<reference evidence="9 10" key="1">
    <citation type="submission" date="2018-02" db="EMBL/GenBank/DDBJ databases">
        <title>The genomes of Aspergillus section Nigri reveals drivers in fungal speciation.</title>
        <authorList>
            <consortium name="DOE Joint Genome Institute"/>
            <person name="Vesth T.C."/>
            <person name="Nybo J."/>
            <person name="Theobald S."/>
            <person name="Brandl J."/>
            <person name="Frisvad J.C."/>
            <person name="Nielsen K.F."/>
            <person name="Lyhne E.K."/>
            <person name="Kogle M.E."/>
            <person name="Kuo A."/>
            <person name="Riley R."/>
            <person name="Clum A."/>
            <person name="Nolan M."/>
            <person name="Lipzen A."/>
            <person name="Salamov A."/>
            <person name="Henrissat B."/>
            <person name="Wiebenga A."/>
            <person name="De vries R.P."/>
            <person name="Grigoriev I.V."/>
            <person name="Mortensen U.H."/>
            <person name="Andersen M.R."/>
            <person name="Baker S.E."/>
        </authorList>
    </citation>
    <scope>NUCLEOTIDE SEQUENCE [LARGE SCALE GENOMIC DNA]</scope>
    <source>
        <strain evidence="9 10">CBS 707.79</strain>
    </source>
</reference>
<dbReference type="EMBL" id="KZ825834">
    <property type="protein sequence ID" value="PYH96703.1"/>
    <property type="molecule type" value="Genomic_DNA"/>
</dbReference>
<evidence type="ECO:0000259" key="7">
    <source>
        <dbReference type="PROSITE" id="PS51471"/>
    </source>
</evidence>
<dbReference type="Gene3D" id="2.60.120.590">
    <property type="entry name" value="Alpha-ketoglutarate-dependent dioxygenase AlkB-like"/>
    <property type="match status" value="1"/>
</dbReference>
<dbReference type="STRING" id="1448320.A0A319DZ36"/>
<protein>
    <recommendedName>
        <fullName evidence="11">CUE domain protein</fullName>
    </recommendedName>
</protein>
<keyword evidence="2 4" id="KW-0863">Zinc-finger</keyword>
<dbReference type="InterPro" id="IPR027450">
    <property type="entry name" value="AlkB-like"/>
</dbReference>
<evidence type="ECO:0000256" key="3">
    <source>
        <dbReference type="ARBA" id="ARBA00022833"/>
    </source>
</evidence>
<organism evidence="9 10">
    <name type="scientific">Aspergillus ellipticus CBS 707.79</name>
    <dbReference type="NCBI Taxonomy" id="1448320"/>
    <lineage>
        <taxon>Eukaryota</taxon>
        <taxon>Fungi</taxon>
        <taxon>Dikarya</taxon>
        <taxon>Ascomycota</taxon>
        <taxon>Pezizomycotina</taxon>
        <taxon>Eurotiomycetes</taxon>
        <taxon>Eurotiomycetidae</taxon>
        <taxon>Eurotiales</taxon>
        <taxon>Aspergillaceae</taxon>
        <taxon>Aspergillus</taxon>
        <taxon>Aspergillus subgen. Circumdati</taxon>
    </lineage>
</organism>
<feature type="region of interest" description="Disordered" evidence="5">
    <location>
        <begin position="295"/>
        <end position="328"/>
    </location>
</feature>
<dbReference type="InterPro" id="IPR003892">
    <property type="entry name" value="CUE"/>
</dbReference>
<dbReference type="PROSITE" id="PS51140">
    <property type="entry name" value="CUE"/>
    <property type="match status" value="1"/>
</dbReference>
<evidence type="ECO:0000259" key="8">
    <source>
        <dbReference type="PROSITE" id="PS51999"/>
    </source>
</evidence>
<dbReference type="InterPro" id="IPR032854">
    <property type="entry name" value="ALKBH3"/>
</dbReference>
<accession>A0A319DZ36</accession>
<dbReference type="InterPro" id="IPR037151">
    <property type="entry name" value="AlkB-like_sf"/>
</dbReference>
<dbReference type="InterPro" id="IPR005123">
    <property type="entry name" value="Oxoglu/Fe-dep_dioxygenase_dom"/>
</dbReference>
<dbReference type="CDD" id="cd14279">
    <property type="entry name" value="CUE"/>
    <property type="match status" value="1"/>
</dbReference>
<dbReference type="Pfam" id="PF13532">
    <property type="entry name" value="2OG-FeII_Oxy_2"/>
    <property type="match status" value="1"/>
</dbReference>
<dbReference type="InterPro" id="IPR010666">
    <property type="entry name" value="Znf_GRF"/>
</dbReference>
<evidence type="ECO:0000256" key="2">
    <source>
        <dbReference type="ARBA" id="ARBA00022771"/>
    </source>
</evidence>
<evidence type="ECO:0000313" key="10">
    <source>
        <dbReference type="Proteomes" id="UP000247810"/>
    </source>
</evidence>
<dbReference type="OrthoDB" id="545910at2759"/>
<name>A0A319DZ36_9EURO</name>
<dbReference type="PANTHER" id="PTHR31212:SF4">
    <property type="entry name" value="ALPHA-KETOGLUTARATE-DEPENDENT DIOXYGENASE ALKB HOMOLOG 3"/>
    <property type="match status" value="1"/>
</dbReference>
<dbReference type="SUPFAM" id="SSF51197">
    <property type="entry name" value="Clavaminate synthase-like"/>
    <property type="match status" value="1"/>
</dbReference>
<feature type="compositionally biased region" description="Basic residues" evidence="5">
    <location>
        <begin position="1"/>
        <end position="11"/>
    </location>
</feature>
<evidence type="ECO:0000256" key="1">
    <source>
        <dbReference type="ARBA" id="ARBA00022723"/>
    </source>
</evidence>
<dbReference type="VEuPathDB" id="FungiDB:BO71DRAFT_396832"/>
<keyword evidence="10" id="KW-1185">Reference proteome</keyword>
<feature type="domain" description="Fe2OG dioxygenase" evidence="7">
    <location>
        <begin position="247"/>
        <end position="384"/>
    </location>
</feature>
<dbReference type="GO" id="GO:0008270">
    <property type="term" value="F:zinc ion binding"/>
    <property type="evidence" value="ECO:0007669"/>
    <property type="project" value="UniProtKB-KW"/>
</dbReference>
<feature type="domain" description="GRF-type" evidence="8">
    <location>
        <begin position="395"/>
        <end position="440"/>
    </location>
</feature>
<evidence type="ECO:0008006" key="11">
    <source>
        <dbReference type="Google" id="ProtNLM"/>
    </source>
</evidence>
<dbReference type="GO" id="GO:0051213">
    <property type="term" value="F:dioxygenase activity"/>
    <property type="evidence" value="ECO:0007669"/>
    <property type="project" value="InterPro"/>
</dbReference>
<feature type="domain" description="CUE" evidence="6">
    <location>
        <begin position="25"/>
        <end position="68"/>
    </location>
</feature>
<evidence type="ECO:0000256" key="5">
    <source>
        <dbReference type="SAM" id="MobiDB-lite"/>
    </source>
</evidence>
<dbReference type="PROSITE" id="PS51471">
    <property type="entry name" value="FE2OG_OXY"/>
    <property type="match status" value="1"/>
</dbReference>
<dbReference type="PANTHER" id="PTHR31212">
    <property type="entry name" value="ALPHA-KETOGLUTARATE-DEPENDENT DIOXYGENASE ALKB HOMOLOG 3"/>
    <property type="match status" value="1"/>
</dbReference>
<gene>
    <name evidence="9" type="ORF">BO71DRAFT_396832</name>
</gene>
<dbReference type="AlphaFoldDB" id="A0A319DZ36"/>
<proteinExistence type="predicted"/>
<dbReference type="GO" id="GO:0006307">
    <property type="term" value="P:DNA alkylation repair"/>
    <property type="evidence" value="ECO:0007669"/>
    <property type="project" value="InterPro"/>
</dbReference>
<sequence length="480" mass="53831">MERFISRKRRPWSPPAPPPPAEDDSTDVKLALLMSLFPDMALETLMEILVSSGGCVETASSTLNAQNAANATVAHPPKRRAIPGAPAIQTSLSSHIQSPTPTTTTSKKLLTKKGKTLHLYSPEDIATHTPCTLIHNFLPPDQANALLLELLDESKHFSRYQFQLFDRTVQSPHSASVYVSTPEEYRQHTSEYTYGGTYRSNVRQITPHMRAVSSKVQHTVNEAIHTRIRTHYPDGKKLKYQSPKEWMPNAAFVNCYDGPAESVGYHSDELTYLGPRAVIGSLSLGVEREFRVRRIVPDDDDDDADNNNNNDNDNSTPTDSTPYNPASRANAQGQISIHLPHNSLLVMHAEMQEEWKHAIVPAQTISPHPLAGNRRINITYRWYRGSLHPRNTPRCRCGAHTILRCVQRKRETRGRYMWMCYAGFVPGKKGCSFFQWAEFDDDGEPLWVKAREGGDDDAPKLRNFVDRGDGGGCEKDGGEM</sequence>
<evidence type="ECO:0000259" key="6">
    <source>
        <dbReference type="PROSITE" id="PS51140"/>
    </source>
</evidence>
<dbReference type="GO" id="GO:0043130">
    <property type="term" value="F:ubiquitin binding"/>
    <property type="evidence" value="ECO:0007669"/>
    <property type="project" value="InterPro"/>
</dbReference>
<keyword evidence="1" id="KW-0479">Metal-binding</keyword>